<keyword evidence="3" id="KW-1185">Reference proteome</keyword>
<gene>
    <name evidence="2" type="ORF">N7532_005368</name>
</gene>
<reference evidence="2" key="1">
    <citation type="submission" date="2022-11" db="EMBL/GenBank/DDBJ databases">
        <authorList>
            <person name="Petersen C."/>
        </authorList>
    </citation>
    <scope>NUCLEOTIDE SEQUENCE</scope>
    <source>
        <strain evidence="2">IBT 30761</strain>
    </source>
</reference>
<dbReference type="OrthoDB" id="435402at2759"/>
<dbReference type="AlphaFoldDB" id="A0A9W9FDU2"/>
<accession>A0A9W9FDU2</accession>
<feature type="region of interest" description="Disordered" evidence="1">
    <location>
        <begin position="430"/>
        <end position="449"/>
    </location>
</feature>
<comment type="caution">
    <text evidence="2">The sequence shown here is derived from an EMBL/GenBank/DDBJ whole genome shotgun (WGS) entry which is preliminary data.</text>
</comment>
<proteinExistence type="predicted"/>
<dbReference type="Proteomes" id="UP001149074">
    <property type="component" value="Unassembled WGS sequence"/>
</dbReference>
<organism evidence="2 3">
    <name type="scientific">Penicillium argentinense</name>
    <dbReference type="NCBI Taxonomy" id="1131581"/>
    <lineage>
        <taxon>Eukaryota</taxon>
        <taxon>Fungi</taxon>
        <taxon>Dikarya</taxon>
        <taxon>Ascomycota</taxon>
        <taxon>Pezizomycotina</taxon>
        <taxon>Eurotiomycetes</taxon>
        <taxon>Eurotiomycetidae</taxon>
        <taxon>Eurotiales</taxon>
        <taxon>Aspergillaceae</taxon>
        <taxon>Penicillium</taxon>
    </lineage>
</organism>
<reference evidence="2" key="2">
    <citation type="journal article" date="2023" name="IMA Fungus">
        <title>Comparative genomic study of the Penicillium genus elucidates a diverse pangenome and 15 lateral gene transfer events.</title>
        <authorList>
            <person name="Petersen C."/>
            <person name="Sorensen T."/>
            <person name="Nielsen M.R."/>
            <person name="Sondergaard T.E."/>
            <person name="Sorensen J.L."/>
            <person name="Fitzpatrick D.A."/>
            <person name="Frisvad J.C."/>
            <person name="Nielsen K.L."/>
        </authorList>
    </citation>
    <scope>NUCLEOTIDE SEQUENCE</scope>
    <source>
        <strain evidence="2">IBT 30761</strain>
    </source>
</reference>
<feature type="region of interest" description="Disordered" evidence="1">
    <location>
        <begin position="1"/>
        <end position="20"/>
    </location>
</feature>
<dbReference type="RefSeq" id="XP_056474021.1">
    <property type="nucleotide sequence ID" value="XM_056617862.1"/>
</dbReference>
<dbReference type="GeneID" id="81356841"/>
<feature type="compositionally biased region" description="Acidic residues" evidence="1">
    <location>
        <begin position="440"/>
        <end position="449"/>
    </location>
</feature>
<protein>
    <recommendedName>
        <fullName evidence="4">Argonaute complex, subunit Arb1</fullName>
    </recommendedName>
</protein>
<dbReference type="InterPro" id="IPR018606">
    <property type="entry name" value="Arb1"/>
</dbReference>
<evidence type="ECO:0000313" key="3">
    <source>
        <dbReference type="Proteomes" id="UP001149074"/>
    </source>
</evidence>
<dbReference type="EMBL" id="JAPQKI010000005">
    <property type="protein sequence ID" value="KAJ5098367.1"/>
    <property type="molecule type" value="Genomic_DNA"/>
</dbReference>
<dbReference type="Pfam" id="PF09692">
    <property type="entry name" value="Arb1"/>
    <property type="match status" value="1"/>
</dbReference>
<sequence length="449" mass="51377">MGNQKRPRSKRGQQGKPTGFEEYFCDGPMTPMDHAEITKLYDSKRPFISRLEDALMRFQNKRRIVSERMNVFQKYLQYGGVSIGPNYGTGVTKQEVKAMSPEDAMKARTETAVEKSRANLEVNFDKVLRGFLSSFFISHFNPDTKADIELATVTIKNFYTYLLYQNVCPEHEEDILRARVTCDLATAELWKNVQLVHEAPGPFNRCCSTLFGGYYFGSSWNDLGKPDDSLDHIQALTIQVAHKVVKYAIVGAGSHEQATRFKEMANENTLTSMKVEDIDGFEVVEVLRPDDNARDFYNAYALDLLPVGKVRARSYRDPAKPQIDMSAEERQDWEKGNGPQYDFEFFVEANLLELCYPGLKVITSVWELNCDVYYFDEIMTTYPSFYTVIANDLMLNWKWPKKINRTKSQPDDEIQKSVKEAVDKILVTGEAAQSAKKEDSDSDSDDDDY</sequence>
<dbReference type="GO" id="GO:0033167">
    <property type="term" value="C:ARC complex"/>
    <property type="evidence" value="ECO:0007669"/>
    <property type="project" value="InterPro"/>
</dbReference>
<evidence type="ECO:0008006" key="4">
    <source>
        <dbReference type="Google" id="ProtNLM"/>
    </source>
</evidence>
<evidence type="ECO:0000256" key="1">
    <source>
        <dbReference type="SAM" id="MobiDB-lite"/>
    </source>
</evidence>
<dbReference type="GO" id="GO:0031047">
    <property type="term" value="P:regulatory ncRNA-mediated gene silencing"/>
    <property type="evidence" value="ECO:0007669"/>
    <property type="project" value="InterPro"/>
</dbReference>
<feature type="compositionally biased region" description="Basic residues" evidence="1">
    <location>
        <begin position="1"/>
        <end position="13"/>
    </location>
</feature>
<name>A0A9W9FDU2_9EURO</name>
<evidence type="ECO:0000313" key="2">
    <source>
        <dbReference type="EMBL" id="KAJ5098367.1"/>
    </source>
</evidence>